<keyword evidence="7" id="KW-1185">Reference proteome</keyword>
<dbReference type="STRING" id="1641165.XM38_10750"/>
<dbReference type="Proteomes" id="UP000191901">
    <property type="component" value="Chromosome"/>
</dbReference>
<dbReference type="OrthoDB" id="9805006at2"/>
<comment type="function">
    <text evidence="3">Required for maturation of 30S ribosomal subunits.</text>
</comment>
<evidence type="ECO:0000313" key="7">
    <source>
        <dbReference type="Proteomes" id="UP000191901"/>
    </source>
</evidence>
<dbReference type="RefSeq" id="WP_080808823.1">
    <property type="nucleotide sequence ID" value="NZ_CP021983.2"/>
</dbReference>
<evidence type="ECO:0000256" key="2">
    <source>
        <dbReference type="ARBA" id="ARBA00022517"/>
    </source>
</evidence>
<evidence type="ECO:0000259" key="4">
    <source>
        <dbReference type="Pfam" id="PF02576"/>
    </source>
</evidence>
<dbReference type="Pfam" id="PF02576">
    <property type="entry name" value="RimP_N"/>
    <property type="match status" value="1"/>
</dbReference>
<evidence type="ECO:0000313" key="6">
    <source>
        <dbReference type="EMBL" id="ASC69842.1"/>
    </source>
</evidence>
<dbReference type="AlphaFoldDB" id="A0A1Z3HHP9"/>
<dbReference type="GO" id="GO:0005829">
    <property type="term" value="C:cytosol"/>
    <property type="evidence" value="ECO:0007669"/>
    <property type="project" value="TreeGrafter"/>
</dbReference>
<dbReference type="PANTHER" id="PTHR33867">
    <property type="entry name" value="RIBOSOME MATURATION FACTOR RIMP"/>
    <property type="match status" value="1"/>
</dbReference>
<sequence>MTHPLIPQILDLAAPVAERLGLEIVGAVFQTNQAPPVLRIDVRNPSQHDTGLDDCERMSQGIEAVLDATDIIPDAYVLEISSPGISSQLTSDRDFIVFKGFMVEVHLSTPHRGKHQWVGQLIRRDDTTLYLNQKGKSISLPWKAVESVQLSNQSVD</sequence>
<evidence type="ECO:0000256" key="1">
    <source>
        <dbReference type="ARBA" id="ARBA00022490"/>
    </source>
</evidence>
<dbReference type="InterPro" id="IPR035956">
    <property type="entry name" value="RimP_N_sf"/>
</dbReference>
<dbReference type="HAMAP" id="MF_01077">
    <property type="entry name" value="RimP"/>
    <property type="match status" value="1"/>
</dbReference>
<name>A0A1Z3HHP9_9CYAN</name>
<dbReference type="InterPro" id="IPR003728">
    <property type="entry name" value="Ribosome_maturation_RimP"/>
</dbReference>
<dbReference type="SUPFAM" id="SSF74942">
    <property type="entry name" value="YhbC-like, C-terminal domain"/>
    <property type="match status" value="1"/>
</dbReference>
<keyword evidence="2 3" id="KW-0690">Ribosome biogenesis</keyword>
<dbReference type="KEGG" id="hhg:XM38_007720"/>
<dbReference type="Gene3D" id="3.30.300.70">
    <property type="entry name" value="RimP-like superfamily, N-terminal"/>
    <property type="match status" value="1"/>
</dbReference>
<dbReference type="InterPro" id="IPR036847">
    <property type="entry name" value="RimP_C_sf"/>
</dbReference>
<comment type="subcellular location">
    <subcellularLocation>
        <location evidence="3">Cytoplasm</location>
    </subcellularLocation>
</comment>
<evidence type="ECO:0000259" key="5">
    <source>
        <dbReference type="Pfam" id="PF17384"/>
    </source>
</evidence>
<keyword evidence="1 3" id="KW-0963">Cytoplasm</keyword>
<comment type="similarity">
    <text evidence="3">Belongs to the RimP family.</text>
</comment>
<evidence type="ECO:0000256" key="3">
    <source>
        <dbReference type="HAMAP-Rule" id="MF_01077"/>
    </source>
</evidence>
<feature type="domain" description="Ribosome maturation factor RimP N-terminal" evidence="4">
    <location>
        <begin position="13"/>
        <end position="85"/>
    </location>
</feature>
<dbReference type="EMBL" id="CP021983">
    <property type="protein sequence ID" value="ASC69842.1"/>
    <property type="molecule type" value="Genomic_DNA"/>
</dbReference>
<dbReference type="PANTHER" id="PTHR33867:SF1">
    <property type="entry name" value="RIBOSOME MATURATION FACTOR RIMP"/>
    <property type="match status" value="1"/>
</dbReference>
<proteinExistence type="inferred from homology"/>
<accession>A0A1Z3HHP9</accession>
<dbReference type="SUPFAM" id="SSF75420">
    <property type="entry name" value="YhbC-like, N-terminal domain"/>
    <property type="match status" value="1"/>
</dbReference>
<dbReference type="InterPro" id="IPR028998">
    <property type="entry name" value="RimP_C"/>
</dbReference>
<feature type="domain" description="Ribosome maturation factor RimP C-terminal" evidence="5">
    <location>
        <begin position="89"/>
        <end position="150"/>
    </location>
</feature>
<reference evidence="6 7" key="1">
    <citation type="journal article" date="2016" name="Biochim. Biophys. Acta">
        <title>Characterization of red-shifted phycobilisomes isolated from the chlorophyll f-containing cyanobacterium Halomicronema hongdechloris.</title>
        <authorList>
            <person name="Li Y."/>
            <person name="Lin Y."/>
            <person name="Garvey C.J."/>
            <person name="Birch D."/>
            <person name="Corkery R.W."/>
            <person name="Loughlin P.C."/>
            <person name="Scheer H."/>
            <person name="Willows R.D."/>
            <person name="Chen M."/>
        </authorList>
    </citation>
    <scope>NUCLEOTIDE SEQUENCE [LARGE SCALE GENOMIC DNA]</scope>
    <source>
        <strain evidence="6 7">C2206</strain>
    </source>
</reference>
<dbReference type="GO" id="GO:0006412">
    <property type="term" value="P:translation"/>
    <property type="evidence" value="ECO:0007669"/>
    <property type="project" value="TreeGrafter"/>
</dbReference>
<organism evidence="6 7">
    <name type="scientific">Halomicronema hongdechloris C2206</name>
    <dbReference type="NCBI Taxonomy" id="1641165"/>
    <lineage>
        <taxon>Bacteria</taxon>
        <taxon>Bacillati</taxon>
        <taxon>Cyanobacteriota</taxon>
        <taxon>Cyanophyceae</taxon>
        <taxon>Nodosilineales</taxon>
        <taxon>Nodosilineaceae</taxon>
        <taxon>Halomicronema</taxon>
    </lineage>
</organism>
<gene>
    <name evidence="3 6" type="primary">rimP</name>
    <name evidence="6" type="ORF">XM38_007720</name>
</gene>
<dbReference type="InterPro" id="IPR028989">
    <property type="entry name" value="RimP_N"/>
</dbReference>
<dbReference type="GO" id="GO:0000028">
    <property type="term" value="P:ribosomal small subunit assembly"/>
    <property type="evidence" value="ECO:0007669"/>
    <property type="project" value="TreeGrafter"/>
</dbReference>
<dbReference type="CDD" id="cd01734">
    <property type="entry name" value="YlxS_C"/>
    <property type="match status" value="1"/>
</dbReference>
<protein>
    <recommendedName>
        <fullName evidence="3">Ribosome maturation factor RimP</fullName>
    </recommendedName>
</protein>
<dbReference type="Pfam" id="PF17384">
    <property type="entry name" value="DUF150_C"/>
    <property type="match status" value="1"/>
</dbReference>
<dbReference type="NCBIfam" id="NF000935">
    <property type="entry name" value="PRK00092.3-3"/>
    <property type="match status" value="1"/>
</dbReference>
<dbReference type="Gene3D" id="2.30.30.180">
    <property type="entry name" value="Ribosome maturation factor RimP, C-terminal domain"/>
    <property type="match status" value="1"/>
</dbReference>